<feature type="domain" description="Methyltransferase type 11" evidence="4">
    <location>
        <begin position="61"/>
        <end position="153"/>
    </location>
</feature>
<dbReference type="SUPFAM" id="SSF53335">
    <property type="entry name" value="S-adenosyl-L-methionine-dependent methyltransferases"/>
    <property type="match status" value="1"/>
</dbReference>
<proteinExistence type="predicted"/>
<dbReference type="GO" id="GO:0008757">
    <property type="term" value="F:S-adenosylmethionine-dependent methyltransferase activity"/>
    <property type="evidence" value="ECO:0007669"/>
    <property type="project" value="InterPro"/>
</dbReference>
<dbReference type="PANTHER" id="PTHR43464:SF19">
    <property type="entry name" value="UBIQUINONE BIOSYNTHESIS O-METHYLTRANSFERASE, MITOCHONDRIAL"/>
    <property type="match status" value="1"/>
</dbReference>
<keyword evidence="2 5" id="KW-0808">Transferase</keyword>
<keyword evidence="6" id="KW-1185">Reference proteome</keyword>
<dbReference type="InterPro" id="IPR029063">
    <property type="entry name" value="SAM-dependent_MTases_sf"/>
</dbReference>
<dbReference type="AlphaFoldDB" id="A0A1D7VPU9"/>
<evidence type="ECO:0000259" key="4">
    <source>
        <dbReference type="Pfam" id="PF08241"/>
    </source>
</evidence>
<accession>A0A1D7VPU9</accession>
<reference evidence="5 6" key="1">
    <citation type="submission" date="2016-09" db="EMBL/GenBank/DDBJ databases">
        <title>Complete genome sequencing of Streptomyces lydicus 103 and metabolic pathways analysis of antibiotic biosynthesis.</title>
        <authorList>
            <person name="Jia N."/>
            <person name="Ding M.-Z."/>
            <person name="Gao F."/>
            <person name="Yuan Y.-J."/>
        </authorList>
    </citation>
    <scope>NUCLEOTIDE SEQUENCE [LARGE SCALE GENOMIC DNA]</scope>
    <source>
        <strain evidence="5 6">103</strain>
    </source>
</reference>
<dbReference type="EMBL" id="CP017157">
    <property type="protein sequence ID" value="AOP48790.1"/>
    <property type="molecule type" value="Genomic_DNA"/>
</dbReference>
<organism evidence="5 6">
    <name type="scientific">Streptomyces lydicus</name>
    <dbReference type="NCBI Taxonomy" id="47763"/>
    <lineage>
        <taxon>Bacteria</taxon>
        <taxon>Bacillati</taxon>
        <taxon>Actinomycetota</taxon>
        <taxon>Actinomycetes</taxon>
        <taxon>Kitasatosporales</taxon>
        <taxon>Streptomycetaceae</taxon>
        <taxon>Streptomyces</taxon>
    </lineage>
</organism>
<dbReference type="InterPro" id="IPR013216">
    <property type="entry name" value="Methyltransf_11"/>
</dbReference>
<dbReference type="Proteomes" id="UP000094094">
    <property type="component" value="Chromosome"/>
</dbReference>
<dbReference type="PANTHER" id="PTHR43464">
    <property type="entry name" value="METHYLTRANSFERASE"/>
    <property type="match status" value="1"/>
</dbReference>
<dbReference type="KEGG" id="slc:SL103_23340"/>
<dbReference type="OrthoDB" id="5566900at2"/>
<evidence type="ECO:0000256" key="2">
    <source>
        <dbReference type="ARBA" id="ARBA00022679"/>
    </source>
</evidence>
<evidence type="ECO:0000313" key="5">
    <source>
        <dbReference type="EMBL" id="AOP48790.1"/>
    </source>
</evidence>
<keyword evidence="3" id="KW-0949">S-adenosyl-L-methionine</keyword>
<dbReference type="Pfam" id="PF08241">
    <property type="entry name" value="Methyltransf_11"/>
    <property type="match status" value="1"/>
</dbReference>
<name>A0A1D7VPU9_9ACTN</name>
<dbReference type="RefSeq" id="WP_069570909.1">
    <property type="nucleotide sequence ID" value="NZ_CP017157.1"/>
</dbReference>
<evidence type="ECO:0000256" key="1">
    <source>
        <dbReference type="ARBA" id="ARBA00022603"/>
    </source>
</evidence>
<protein>
    <submittedName>
        <fullName evidence="5">Methyltransferase</fullName>
    </submittedName>
</protein>
<evidence type="ECO:0000256" key="3">
    <source>
        <dbReference type="ARBA" id="ARBA00022691"/>
    </source>
</evidence>
<keyword evidence="1 5" id="KW-0489">Methyltransferase</keyword>
<evidence type="ECO:0000313" key="6">
    <source>
        <dbReference type="Proteomes" id="UP000094094"/>
    </source>
</evidence>
<gene>
    <name evidence="5" type="ORF">SL103_23340</name>
</gene>
<dbReference type="CDD" id="cd02440">
    <property type="entry name" value="AdoMet_MTases"/>
    <property type="match status" value="1"/>
</dbReference>
<sequence>MERLPDVPESPARPAEPARVNDYDSFAEAYSAGTENNLVNAYYARPAMVALAGDVSGRRILDAGCGSGPLSAALRDRGAVVTGIDASAGMLALARRRLGDDAALHVGDLSDPLPFADGVFDDVVASLVLHYLEDWGPTLAELRRVLRPGGRLIASVDHPFVAYTVQDPRPDYFATTSYTFDWTINGRSVPMRFWRKPLHAMTDAFTTAGFRLSALSEPQPDPAARELFPDAFDDLATKTCFLFFVVEVPPSATGR</sequence>
<dbReference type="Gene3D" id="3.40.50.150">
    <property type="entry name" value="Vaccinia Virus protein VP39"/>
    <property type="match status" value="1"/>
</dbReference>
<dbReference type="GO" id="GO:0032259">
    <property type="term" value="P:methylation"/>
    <property type="evidence" value="ECO:0007669"/>
    <property type="project" value="UniProtKB-KW"/>
</dbReference>